<dbReference type="GeneID" id="8107212"/>
<dbReference type="VEuPathDB" id="FungiDB:TSTA_109800"/>
<protein>
    <submittedName>
        <fullName evidence="2">Uncharacterized protein</fullName>
    </submittedName>
</protein>
<dbReference type="HOGENOM" id="CLU_718005_0_0_1"/>
<dbReference type="AlphaFoldDB" id="B8MUG1"/>
<accession>B8MUG1</accession>
<proteinExistence type="predicted"/>
<evidence type="ECO:0000313" key="3">
    <source>
        <dbReference type="Proteomes" id="UP000001745"/>
    </source>
</evidence>
<evidence type="ECO:0000256" key="1">
    <source>
        <dbReference type="SAM" id="MobiDB-lite"/>
    </source>
</evidence>
<feature type="region of interest" description="Disordered" evidence="1">
    <location>
        <begin position="53"/>
        <end position="112"/>
    </location>
</feature>
<dbReference type="EMBL" id="EQ962661">
    <property type="protein sequence ID" value="EED11800.1"/>
    <property type="molecule type" value="Genomic_DNA"/>
</dbReference>
<dbReference type="RefSeq" id="XP_002488556.1">
    <property type="nucleotide sequence ID" value="XM_002488511.1"/>
</dbReference>
<feature type="compositionally biased region" description="Basic and acidic residues" evidence="1">
    <location>
        <begin position="53"/>
        <end position="70"/>
    </location>
</feature>
<sequence length="385" mass="44029">MANRGERREDERRTSVPAGLLVDLALCIGIQGNTRASIVIRTAMEVIRREKENLKRSKAKNSELEEKNSELKAMNTALEEKKSELEEKKSELEEKRSELEEKKSQVEENKSELEAMNTALEEKKSELEAMNAEFQAKLTMMEACGKELGTILRIQGDISPKKILDSVSRNATYVNLLSTSTAMTQEQEKEKTASARRKSGDLKRQLRVAYHQMKCLKDENDSLKRSKEAIFFAEAFQNIWNNILRMWDQYYIRETSEFSLAVSHVWQHLCDKIWCHEGPLEGLPSLPAGDTRYYTTSILAKFRSVTQDNGPLDSDLAHIFLEAANLWVDLHKDNFSVHVSRVLRELDGDSFISPLIVVQNEHGPLVCSGNAYFPKAELKECYYKT</sequence>
<evidence type="ECO:0000313" key="2">
    <source>
        <dbReference type="EMBL" id="EED11800.1"/>
    </source>
</evidence>
<dbReference type="eggNOG" id="ENOG502T5Q9">
    <property type="taxonomic scope" value="Eukaryota"/>
</dbReference>
<dbReference type="STRING" id="441959.B8MUG1"/>
<keyword evidence="3" id="KW-1185">Reference proteome</keyword>
<dbReference type="InParanoid" id="B8MUG1"/>
<feature type="compositionally biased region" description="Basic and acidic residues" evidence="1">
    <location>
        <begin position="78"/>
        <end position="112"/>
    </location>
</feature>
<reference evidence="3" key="1">
    <citation type="journal article" date="2015" name="Genome Announc.">
        <title>Genome sequence of the AIDS-associated pathogen Penicillium marneffei (ATCC18224) and its near taxonomic relative Talaromyces stipitatus (ATCC10500).</title>
        <authorList>
            <person name="Nierman W.C."/>
            <person name="Fedorova-Abrams N.D."/>
            <person name="Andrianopoulos A."/>
        </authorList>
    </citation>
    <scope>NUCLEOTIDE SEQUENCE [LARGE SCALE GENOMIC DNA]</scope>
    <source>
        <strain evidence="3">ATCC 10500 / CBS 375.48 / QM 6759 / NRRL 1006</strain>
    </source>
</reference>
<gene>
    <name evidence="2" type="ORF">TSTA_109800</name>
</gene>
<dbReference type="Proteomes" id="UP000001745">
    <property type="component" value="Unassembled WGS sequence"/>
</dbReference>
<dbReference type="Gene3D" id="6.10.250.3150">
    <property type="match status" value="1"/>
</dbReference>
<organism evidence="2 3">
    <name type="scientific">Talaromyces stipitatus (strain ATCC 10500 / CBS 375.48 / QM 6759 / NRRL 1006)</name>
    <name type="common">Penicillium stipitatum</name>
    <dbReference type="NCBI Taxonomy" id="441959"/>
    <lineage>
        <taxon>Eukaryota</taxon>
        <taxon>Fungi</taxon>
        <taxon>Dikarya</taxon>
        <taxon>Ascomycota</taxon>
        <taxon>Pezizomycotina</taxon>
        <taxon>Eurotiomycetes</taxon>
        <taxon>Eurotiomycetidae</taxon>
        <taxon>Eurotiales</taxon>
        <taxon>Trichocomaceae</taxon>
        <taxon>Talaromyces</taxon>
        <taxon>Talaromyces sect. Talaromyces</taxon>
    </lineage>
</organism>
<name>B8MUG1_TALSN</name>